<accession>A0A9X1HC08</accession>
<dbReference type="RefSeq" id="WP_223708379.1">
    <property type="nucleotide sequence ID" value="NZ_JAINUY010000006.1"/>
</dbReference>
<reference evidence="2 3" key="1">
    <citation type="journal article" date="2023" name="Antonie Van Leeuwenhoek">
        <title>Flavobacterium potami sp. nov., a multi-metal resistance genes harbouring bacterium isolated from shallow river silt.</title>
        <authorList>
            <person name="Li S."/>
            <person name="Mao S."/>
            <person name="Mu W."/>
            <person name="Guo B."/>
            <person name="Li C."/>
            <person name="Zhu Q."/>
            <person name="Hou X."/>
            <person name="Zhao Y."/>
            <person name="Wei S."/>
            <person name="Liu H."/>
            <person name="Liu A."/>
        </authorList>
    </citation>
    <scope>NUCLEOTIDE SEQUENCE [LARGE SCALE GENOMIC DNA]</scope>
    <source>
        <strain evidence="2 3">17A</strain>
    </source>
</reference>
<dbReference type="Proteomes" id="UP001139366">
    <property type="component" value="Unassembled WGS sequence"/>
</dbReference>
<proteinExistence type="predicted"/>
<comment type="caution">
    <text evidence="2">The sequence shown here is derived from an EMBL/GenBank/DDBJ whole genome shotgun (WGS) entry which is preliminary data.</text>
</comment>
<dbReference type="InterPro" id="IPR040911">
    <property type="entry name" value="Exostosin_GT47"/>
</dbReference>
<organism evidence="2 3">
    <name type="scientific">Flavobacterium potami</name>
    <dbReference type="NCBI Taxonomy" id="2872310"/>
    <lineage>
        <taxon>Bacteria</taxon>
        <taxon>Pseudomonadati</taxon>
        <taxon>Bacteroidota</taxon>
        <taxon>Flavobacteriia</taxon>
        <taxon>Flavobacteriales</taxon>
        <taxon>Flavobacteriaceae</taxon>
        <taxon>Flavobacterium</taxon>
    </lineage>
</organism>
<dbReference type="GO" id="GO:0016757">
    <property type="term" value="F:glycosyltransferase activity"/>
    <property type="evidence" value="ECO:0007669"/>
    <property type="project" value="InterPro"/>
</dbReference>
<sequence length="336" mass="39877">MLKVYTDHNFLNKDNRREIFPLLFDIVYLPNDKTKQNFDLTNSLLEADVAIFPVDIISFLKKDKTDFLNKWIEKVSKFDIPIWVYAGGDFGFTFEHTKVTTFRLGGFDSKLSVRSEIMPSFVSDPYKEVLKSDFFTISKETKPHIGFVGNANGTFTKWVKEFLLYFKRNIIDIKNPEDYHPFYPASKKRFSLLRKIQKDEKIQDNFIFRNKYRARDLNIEKTTMEFFKNIQESLYVFCLRGNGNFSVRFYEALIMGRIPVLIDTNARLPLEDLIDWKKHCLIVSENSIIEDLLRFHSSKTEAELKEMQENNRNLVFEKLNRIDYFIQMANIHLKKK</sequence>
<dbReference type="EMBL" id="JAINUY010000006">
    <property type="protein sequence ID" value="MBZ4036584.1"/>
    <property type="molecule type" value="Genomic_DNA"/>
</dbReference>
<gene>
    <name evidence="2" type="ORF">K6T82_17570</name>
</gene>
<keyword evidence="3" id="KW-1185">Reference proteome</keyword>
<dbReference type="PANTHER" id="PTHR11062">
    <property type="entry name" value="EXOSTOSIN HEPARAN SULFATE GLYCOSYLTRANSFERASE -RELATED"/>
    <property type="match status" value="1"/>
</dbReference>
<dbReference type="InterPro" id="IPR004263">
    <property type="entry name" value="Exostosin"/>
</dbReference>
<protein>
    <submittedName>
        <fullName evidence="2">Glycosyltransferase family 47 protein</fullName>
    </submittedName>
</protein>
<dbReference type="Pfam" id="PF03016">
    <property type="entry name" value="Exostosin_GT47"/>
    <property type="match status" value="1"/>
</dbReference>
<evidence type="ECO:0000313" key="2">
    <source>
        <dbReference type="EMBL" id="MBZ4036584.1"/>
    </source>
</evidence>
<dbReference type="AlphaFoldDB" id="A0A9X1HC08"/>
<evidence type="ECO:0000259" key="1">
    <source>
        <dbReference type="Pfam" id="PF03016"/>
    </source>
</evidence>
<feature type="domain" description="Exostosin GT47" evidence="1">
    <location>
        <begin position="160"/>
        <end position="290"/>
    </location>
</feature>
<evidence type="ECO:0000313" key="3">
    <source>
        <dbReference type="Proteomes" id="UP001139366"/>
    </source>
</evidence>
<name>A0A9X1HC08_9FLAO</name>